<proteinExistence type="predicted"/>
<keyword evidence="2" id="KW-1185">Reference proteome</keyword>
<dbReference type="Proteomes" id="UP000798662">
    <property type="component" value="Chromosome 1"/>
</dbReference>
<sequence>MAAHRAEVDDFSSAPTSVAPAVATAPAPTPPPLDKEHALLDEVWALIDRYYLTLRDAPAWADQRRKAASTPLGGSRTATYAAARRMLKTLGDPYTRLLTPDGMAALSKLSEFNASAAADTGAAFQRLAAAGADAYVLDLRGNPGGVFEGALDLAGLLDGDGTPAATVVDKSGASETFTGHVVGYEAPATPAAQEQTQPGVRRGGGLTGRALSASAAPTGSVAASAAVPPGRGVVVPLSAPLVVLLDDHSASSSEVLAGALRDNCRAVLAGGRSYGKGVIQGVFGLSDGSGLVVTVASYVTPRGDIIQERGLPPQLPLSAGLRERAGAALRGQPPPLEEKIDWTRVREQLSMCAAGEEDVVGDGRGGGWATPHGGAGDVRAGGFNVIDAAGGA</sequence>
<protein>
    <submittedName>
        <fullName evidence="1">Uncharacterized protein</fullName>
    </submittedName>
</protein>
<dbReference type="EMBL" id="CM020618">
    <property type="protein sequence ID" value="KAK1861696.1"/>
    <property type="molecule type" value="Genomic_DNA"/>
</dbReference>
<accession>A0ACC3BW53</accession>
<comment type="caution">
    <text evidence="1">The sequence shown here is derived from an EMBL/GenBank/DDBJ whole genome shotgun (WGS) entry which is preliminary data.</text>
</comment>
<name>A0ACC3BW53_PYRYE</name>
<gene>
    <name evidence="1" type="ORF">I4F81_004277</name>
</gene>
<reference evidence="1" key="1">
    <citation type="submission" date="2019-11" db="EMBL/GenBank/DDBJ databases">
        <title>Nori genome reveals adaptations in red seaweeds to the harsh intertidal environment.</title>
        <authorList>
            <person name="Wang D."/>
            <person name="Mao Y."/>
        </authorList>
    </citation>
    <scope>NUCLEOTIDE SEQUENCE</scope>
    <source>
        <tissue evidence="1">Gametophyte</tissue>
    </source>
</reference>
<evidence type="ECO:0000313" key="2">
    <source>
        <dbReference type="Proteomes" id="UP000798662"/>
    </source>
</evidence>
<evidence type="ECO:0000313" key="1">
    <source>
        <dbReference type="EMBL" id="KAK1861696.1"/>
    </source>
</evidence>
<organism evidence="1 2">
    <name type="scientific">Pyropia yezoensis</name>
    <name type="common">Susabi-nori</name>
    <name type="synonym">Porphyra yezoensis</name>
    <dbReference type="NCBI Taxonomy" id="2788"/>
    <lineage>
        <taxon>Eukaryota</taxon>
        <taxon>Rhodophyta</taxon>
        <taxon>Bangiophyceae</taxon>
        <taxon>Bangiales</taxon>
        <taxon>Bangiaceae</taxon>
        <taxon>Pyropia</taxon>
    </lineage>
</organism>